<keyword evidence="6" id="KW-0325">Glycoprotein</keyword>
<feature type="domain" description="Rhodopsin" evidence="17">
    <location>
        <begin position="126"/>
        <end position="371"/>
    </location>
</feature>
<evidence type="ECO:0000259" key="16">
    <source>
        <dbReference type="Pfam" id="PF05730"/>
    </source>
</evidence>
<evidence type="ECO:0000256" key="1">
    <source>
        <dbReference type="ARBA" id="ARBA00004141"/>
    </source>
</evidence>
<comment type="similarity">
    <text evidence="4">Belongs to the RBT5 family.</text>
</comment>
<dbReference type="EMBL" id="ML993603">
    <property type="protein sequence ID" value="KAF2164709.1"/>
    <property type="molecule type" value="Genomic_DNA"/>
</dbReference>
<evidence type="ECO:0000256" key="10">
    <source>
        <dbReference type="ARBA" id="ARBA00023136"/>
    </source>
</evidence>
<evidence type="ECO:0000256" key="5">
    <source>
        <dbReference type="ARBA" id="ARBA00022525"/>
    </source>
</evidence>
<evidence type="ECO:0000256" key="13">
    <source>
        <dbReference type="ARBA" id="ARBA00038359"/>
    </source>
</evidence>
<organism evidence="18 19">
    <name type="scientific">Zasmidium cellare ATCC 36951</name>
    <dbReference type="NCBI Taxonomy" id="1080233"/>
    <lineage>
        <taxon>Eukaryota</taxon>
        <taxon>Fungi</taxon>
        <taxon>Dikarya</taxon>
        <taxon>Ascomycota</taxon>
        <taxon>Pezizomycotina</taxon>
        <taxon>Dothideomycetes</taxon>
        <taxon>Dothideomycetidae</taxon>
        <taxon>Mycosphaerellales</taxon>
        <taxon>Mycosphaerellaceae</taxon>
        <taxon>Zasmidium</taxon>
    </lineage>
</organism>
<evidence type="ECO:0000256" key="12">
    <source>
        <dbReference type="ARBA" id="ARBA00023288"/>
    </source>
</evidence>
<feature type="transmembrane region" description="Helical" evidence="14">
    <location>
        <begin position="226"/>
        <end position="247"/>
    </location>
</feature>
<keyword evidence="11" id="KW-1015">Disulfide bond</keyword>
<evidence type="ECO:0000256" key="8">
    <source>
        <dbReference type="ARBA" id="ARBA00022729"/>
    </source>
</evidence>
<evidence type="ECO:0000256" key="14">
    <source>
        <dbReference type="SAM" id="Phobius"/>
    </source>
</evidence>
<dbReference type="OrthoDB" id="3649918at2759"/>
<evidence type="ECO:0000313" key="19">
    <source>
        <dbReference type="Proteomes" id="UP000799537"/>
    </source>
</evidence>
<dbReference type="InterPro" id="IPR052337">
    <property type="entry name" value="SAT4-like"/>
</dbReference>
<comment type="similarity">
    <text evidence="13">Belongs to the SAT4 family.</text>
</comment>
<feature type="domain" description="CFEM" evidence="16">
    <location>
        <begin position="32"/>
        <end position="83"/>
    </location>
</feature>
<feature type="transmembrane region" description="Helical" evidence="14">
    <location>
        <begin position="302"/>
        <end position="325"/>
    </location>
</feature>
<dbReference type="AlphaFoldDB" id="A0A6A6CGB5"/>
<evidence type="ECO:0000256" key="7">
    <source>
        <dbReference type="ARBA" id="ARBA00022692"/>
    </source>
</evidence>
<evidence type="ECO:0000256" key="4">
    <source>
        <dbReference type="ARBA" id="ARBA00010031"/>
    </source>
</evidence>
<feature type="transmembrane region" description="Helical" evidence="14">
    <location>
        <begin position="111"/>
        <end position="129"/>
    </location>
</feature>
<dbReference type="InterPro" id="IPR049326">
    <property type="entry name" value="Rhodopsin_dom_fungi"/>
</dbReference>
<evidence type="ECO:0000256" key="3">
    <source>
        <dbReference type="ARBA" id="ARBA00004613"/>
    </source>
</evidence>
<comment type="subcellular location">
    <subcellularLocation>
        <location evidence="2">Membrane</location>
        <topology evidence="2">Lipid-anchor</topology>
        <topology evidence="2">GPI-anchor</topology>
    </subcellularLocation>
    <subcellularLocation>
        <location evidence="1">Membrane</location>
        <topology evidence="1">Multi-pass membrane protein</topology>
    </subcellularLocation>
    <subcellularLocation>
        <location evidence="3">Secreted</location>
    </subcellularLocation>
</comment>
<reference evidence="18" key="1">
    <citation type="journal article" date="2020" name="Stud. Mycol.">
        <title>101 Dothideomycetes genomes: a test case for predicting lifestyles and emergence of pathogens.</title>
        <authorList>
            <person name="Haridas S."/>
            <person name="Albert R."/>
            <person name="Binder M."/>
            <person name="Bloem J."/>
            <person name="Labutti K."/>
            <person name="Salamov A."/>
            <person name="Andreopoulos B."/>
            <person name="Baker S."/>
            <person name="Barry K."/>
            <person name="Bills G."/>
            <person name="Bluhm B."/>
            <person name="Cannon C."/>
            <person name="Castanera R."/>
            <person name="Culley D."/>
            <person name="Daum C."/>
            <person name="Ezra D."/>
            <person name="Gonzalez J."/>
            <person name="Henrissat B."/>
            <person name="Kuo A."/>
            <person name="Liang C."/>
            <person name="Lipzen A."/>
            <person name="Lutzoni F."/>
            <person name="Magnuson J."/>
            <person name="Mondo S."/>
            <person name="Nolan M."/>
            <person name="Ohm R."/>
            <person name="Pangilinan J."/>
            <person name="Park H.-J."/>
            <person name="Ramirez L."/>
            <person name="Alfaro M."/>
            <person name="Sun H."/>
            <person name="Tritt A."/>
            <person name="Yoshinaga Y."/>
            <person name="Zwiers L.-H."/>
            <person name="Turgeon B."/>
            <person name="Goodwin S."/>
            <person name="Spatafora J."/>
            <person name="Crous P."/>
            <person name="Grigoriev I."/>
        </authorList>
    </citation>
    <scope>NUCLEOTIDE SEQUENCE</scope>
    <source>
        <strain evidence="18">ATCC 36951</strain>
    </source>
</reference>
<dbReference type="PANTHER" id="PTHR33048:SF160">
    <property type="entry name" value="SAT4 FAMILY MEMBRANE PROTEIN"/>
    <property type="match status" value="1"/>
</dbReference>
<evidence type="ECO:0000256" key="11">
    <source>
        <dbReference type="ARBA" id="ARBA00023157"/>
    </source>
</evidence>
<feature type="transmembrane region" description="Helical" evidence="14">
    <location>
        <begin position="267"/>
        <end position="290"/>
    </location>
</feature>
<feature type="transmembrane region" description="Helical" evidence="14">
    <location>
        <begin position="345"/>
        <end position="368"/>
    </location>
</feature>
<keyword evidence="12" id="KW-0449">Lipoprotein</keyword>
<dbReference type="Proteomes" id="UP000799537">
    <property type="component" value="Unassembled WGS sequence"/>
</dbReference>
<proteinExistence type="inferred from homology"/>
<sequence length="378" mass="41988">MRVIIWLLAGFSLGGSVAHALQTRQVDQALLAGLPQCPQSCLDDSFPQYGCSIGDEGCLCGSGEAIKTAEMCITSNCTLSESLGQQPSSPHALEDICDRSTRDRGGLTRRLGWAMFAFATFFTLSRFLSRSPLFGGTGYGWDDWTLLFCYVLLVPADASAETEVQNGLGLDVFMVPTANIVEILRWFYVGEILYNIIVMVIKISILLLYLRIWTADSTTHRFRTTCWILIALLTAISTTGVFTIIFQCTPVSYAWLQATGTIQGHCIQLSAFTYVYAALDITFDAIVFLLPIRNLLNLEINLWKKLGVIVVFLCGFFVTACSIIRLQYLVRLGDTTNLTWDFQYIGMWSLVECNFSIVCVCMPAMAGLMQRRSFSPGQ</sequence>
<accession>A0A6A6CGB5</accession>
<feature type="signal peptide" evidence="15">
    <location>
        <begin position="1"/>
        <end position="18"/>
    </location>
</feature>
<dbReference type="Pfam" id="PF05730">
    <property type="entry name" value="CFEM"/>
    <property type="match status" value="1"/>
</dbReference>
<dbReference type="GO" id="GO:0098552">
    <property type="term" value="C:side of membrane"/>
    <property type="evidence" value="ECO:0007669"/>
    <property type="project" value="UniProtKB-KW"/>
</dbReference>
<dbReference type="GeneID" id="54570834"/>
<protein>
    <submittedName>
        <fullName evidence="18">Uncharacterized protein</fullName>
    </submittedName>
</protein>
<evidence type="ECO:0000256" key="6">
    <source>
        <dbReference type="ARBA" id="ARBA00022622"/>
    </source>
</evidence>
<keyword evidence="10 14" id="KW-0472">Membrane</keyword>
<evidence type="ECO:0000256" key="15">
    <source>
        <dbReference type="SAM" id="SignalP"/>
    </source>
</evidence>
<evidence type="ECO:0000313" key="18">
    <source>
        <dbReference type="EMBL" id="KAF2164709.1"/>
    </source>
</evidence>
<keyword evidence="5" id="KW-0964">Secreted</keyword>
<keyword evidence="7 14" id="KW-0812">Transmembrane</keyword>
<keyword evidence="9 14" id="KW-1133">Transmembrane helix</keyword>
<gene>
    <name evidence="18" type="ORF">M409DRAFT_67810</name>
</gene>
<feature type="chain" id="PRO_5025333705" evidence="15">
    <location>
        <begin position="19"/>
        <end position="378"/>
    </location>
</feature>
<keyword evidence="6" id="KW-0336">GPI-anchor</keyword>
<dbReference type="PANTHER" id="PTHR33048">
    <property type="entry name" value="PTH11-LIKE INTEGRAL MEMBRANE PROTEIN (AFU_ORTHOLOGUE AFUA_5G11245)"/>
    <property type="match status" value="1"/>
</dbReference>
<dbReference type="GO" id="GO:0005576">
    <property type="term" value="C:extracellular region"/>
    <property type="evidence" value="ECO:0007669"/>
    <property type="project" value="UniProtKB-SubCell"/>
</dbReference>
<keyword evidence="8 15" id="KW-0732">Signal</keyword>
<evidence type="ECO:0000256" key="9">
    <source>
        <dbReference type="ARBA" id="ARBA00022989"/>
    </source>
</evidence>
<dbReference type="InterPro" id="IPR008427">
    <property type="entry name" value="Extracellular_membr_CFEM_dom"/>
</dbReference>
<dbReference type="Pfam" id="PF20684">
    <property type="entry name" value="Fung_rhodopsin"/>
    <property type="match status" value="1"/>
</dbReference>
<evidence type="ECO:0000256" key="2">
    <source>
        <dbReference type="ARBA" id="ARBA00004589"/>
    </source>
</evidence>
<name>A0A6A6CGB5_ZASCE</name>
<keyword evidence="19" id="KW-1185">Reference proteome</keyword>
<evidence type="ECO:0000259" key="17">
    <source>
        <dbReference type="Pfam" id="PF20684"/>
    </source>
</evidence>
<feature type="transmembrane region" description="Helical" evidence="14">
    <location>
        <begin position="192"/>
        <end position="214"/>
    </location>
</feature>
<dbReference type="RefSeq" id="XP_033665598.1">
    <property type="nucleotide sequence ID" value="XM_033817562.1"/>
</dbReference>